<evidence type="ECO:0000313" key="1">
    <source>
        <dbReference type="EMBL" id="CAH0392249.1"/>
    </source>
</evidence>
<dbReference type="AlphaFoldDB" id="A0A9P0AI40"/>
<evidence type="ECO:0000313" key="2">
    <source>
        <dbReference type="Proteomes" id="UP001152759"/>
    </source>
</evidence>
<gene>
    <name evidence="1" type="ORF">BEMITA_LOCUS10785</name>
</gene>
<protein>
    <submittedName>
        <fullName evidence="1">Uncharacterized protein</fullName>
    </submittedName>
</protein>
<accession>A0A9P0AI40</accession>
<reference evidence="1" key="1">
    <citation type="submission" date="2021-12" db="EMBL/GenBank/DDBJ databases">
        <authorList>
            <person name="King R."/>
        </authorList>
    </citation>
    <scope>NUCLEOTIDE SEQUENCE</scope>
</reference>
<dbReference type="Proteomes" id="UP001152759">
    <property type="component" value="Chromosome 6"/>
</dbReference>
<name>A0A9P0AI40_BEMTA</name>
<keyword evidence="2" id="KW-1185">Reference proteome</keyword>
<organism evidence="1 2">
    <name type="scientific">Bemisia tabaci</name>
    <name type="common">Sweetpotato whitefly</name>
    <name type="synonym">Aleurodes tabaci</name>
    <dbReference type="NCBI Taxonomy" id="7038"/>
    <lineage>
        <taxon>Eukaryota</taxon>
        <taxon>Metazoa</taxon>
        <taxon>Ecdysozoa</taxon>
        <taxon>Arthropoda</taxon>
        <taxon>Hexapoda</taxon>
        <taxon>Insecta</taxon>
        <taxon>Pterygota</taxon>
        <taxon>Neoptera</taxon>
        <taxon>Paraneoptera</taxon>
        <taxon>Hemiptera</taxon>
        <taxon>Sternorrhyncha</taxon>
        <taxon>Aleyrodoidea</taxon>
        <taxon>Aleyrodidae</taxon>
        <taxon>Aleyrodinae</taxon>
        <taxon>Bemisia</taxon>
    </lineage>
</organism>
<sequence length="234" mass="26067">MSNNSDCEVFTTPFKMLRFLFGIYLIPQTFGFLRLTDDELSFSSAAHLRPLAMGPKTAAKSASRLRDEVVSKANAFIKSLETFEVDKNLNSSAKALASSTRALLEAVNTTIEYEYAAPLFTFVKLRPESFPEVRYLFHCGGIAEEAHDTVDLLFQRADGVFFAIKAFRSWGHEIAFSQLAFIKKLNGTSLHYGHFSLPVPHTVIVGVEFLGSDGMCFSYLVDAENSENPLEIKV</sequence>
<proteinExistence type="predicted"/>
<dbReference type="EMBL" id="OU963867">
    <property type="protein sequence ID" value="CAH0392249.1"/>
    <property type="molecule type" value="Genomic_DNA"/>
</dbReference>